<dbReference type="AlphaFoldDB" id="A0A9N9HAG5"/>
<comment type="caution">
    <text evidence="1">The sequence shown here is derived from an EMBL/GenBank/DDBJ whole genome shotgun (WGS) entry which is preliminary data.</text>
</comment>
<accession>A0A9N9HAG5</accession>
<protein>
    <submittedName>
        <fullName evidence="1">19268_t:CDS:1</fullName>
    </submittedName>
</protein>
<keyword evidence="2" id="KW-1185">Reference proteome</keyword>
<proteinExistence type="predicted"/>
<organism evidence="1 2">
    <name type="scientific">Cetraspora pellucida</name>
    <dbReference type="NCBI Taxonomy" id="1433469"/>
    <lineage>
        <taxon>Eukaryota</taxon>
        <taxon>Fungi</taxon>
        <taxon>Fungi incertae sedis</taxon>
        <taxon>Mucoromycota</taxon>
        <taxon>Glomeromycotina</taxon>
        <taxon>Glomeromycetes</taxon>
        <taxon>Diversisporales</taxon>
        <taxon>Gigasporaceae</taxon>
        <taxon>Cetraspora</taxon>
    </lineage>
</organism>
<gene>
    <name evidence="1" type="ORF">CPELLU_LOCUS10197</name>
</gene>
<sequence length="53" mass="5916">MSSNNGKKKFLIDLSSFLTLSKMTKVIGNNVLRRASYKSCLDEYDSSIIDVIA</sequence>
<evidence type="ECO:0000313" key="1">
    <source>
        <dbReference type="EMBL" id="CAG8669416.1"/>
    </source>
</evidence>
<dbReference type="Proteomes" id="UP000789759">
    <property type="component" value="Unassembled WGS sequence"/>
</dbReference>
<reference evidence="1" key="1">
    <citation type="submission" date="2021-06" db="EMBL/GenBank/DDBJ databases">
        <authorList>
            <person name="Kallberg Y."/>
            <person name="Tangrot J."/>
            <person name="Rosling A."/>
        </authorList>
    </citation>
    <scope>NUCLEOTIDE SEQUENCE</scope>
    <source>
        <strain evidence="1">FL966</strain>
    </source>
</reference>
<name>A0A9N9HAG5_9GLOM</name>
<evidence type="ECO:0000313" key="2">
    <source>
        <dbReference type="Proteomes" id="UP000789759"/>
    </source>
</evidence>
<feature type="non-terminal residue" evidence="1">
    <location>
        <position position="53"/>
    </location>
</feature>
<dbReference type="EMBL" id="CAJVQA010008280">
    <property type="protein sequence ID" value="CAG8669416.1"/>
    <property type="molecule type" value="Genomic_DNA"/>
</dbReference>